<comment type="caution">
    <text evidence="2">The sequence shown here is derived from an EMBL/GenBank/DDBJ whole genome shotgun (WGS) entry which is preliminary data.</text>
</comment>
<evidence type="ECO:0000313" key="2">
    <source>
        <dbReference type="EMBL" id="RDB30587.1"/>
    </source>
</evidence>
<dbReference type="OrthoDB" id="2963589at2759"/>
<gene>
    <name evidence="2" type="ORF">Hypma_005925</name>
</gene>
<feature type="region of interest" description="Disordered" evidence="1">
    <location>
        <begin position="415"/>
        <end position="549"/>
    </location>
</feature>
<dbReference type="AlphaFoldDB" id="A0A369KCI5"/>
<accession>A0A369KCI5</accession>
<evidence type="ECO:0000256" key="1">
    <source>
        <dbReference type="SAM" id="MobiDB-lite"/>
    </source>
</evidence>
<dbReference type="EMBL" id="LUEZ02000004">
    <property type="protein sequence ID" value="RDB30587.1"/>
    <property type="molecule type" value="Genomic_DNA"/>
</dbReference>
<reference evidence="2" key="1">
    <citation type="submission" date="2018-04" db="EMBL/GenBank/DDBJ databases">
        <title>Whole genome sequencing of Hypsizygus marmoreus.</title>
        <authorList>
            <person name="Choi I.-G."/>
            <person name="Min B."/>
            <person name="Kim J.-G."/>
            <person name="Kim S."/>
            <person name="Oh Y.-L."/>
            <person name="Kong W.-S."/>
            <person name="Park H."/>
            <person name="Jeong J."/>
            <person name="Song E.-S."/>
        </authorList>
    </citation>
    <scope>NUCLEOTIDE SEQUENCE [LARGE SCALE GENOMIC DNA]</scope>
    <source>
        <strain evidence="2">51987-8</strain>
    </source>
</reference>
<dbReference type="Proteomes" id="UP000076154">
    <property type="component" value="Unassembled WGS sequence"/>
</dbReference>
<organism evidence="2 3">
    <name type="scientific">Hypsizygus marmoreus</name>
    <name type="common">White beech mushroom</name>
    <name type="synonym">Agaricus marmoreus</name>
    <dbReference type="NCBI Taxonomy" id="39966"/>
    <lineage>
        <taxon>Eukaryota</taxon>
        <taxon>Fungi</taxon>
        <taxon>Dikarya</taxon>
        <taxon>Basidiomycota</taxon>
        <taxon>Agaricomycotina</taxon>
        <taxon>Agaricomycetes</taxon>
        <taxon>Agaricomycetidae</taxon>
        <taxon>Agaricales</taxon>
        <taxon>Tricholomatineae</taxon>
        <taxon>Lyophyllaceae</taxon>
        <taxon>Hypsizygus</taxon>
    </lineage>
</organism>
<proteinExistence type="predicted"/>
<feature type="compositionally biased region" description="Polar residues" evidence="1">
    <location>
        <begin position="443"/>
        <end position="462"/>
    </location>
</feature>
<evidence type="ECO:0000313" key="3">
    <source>
        <dbReference type="Proteomes" id="UP000076154"/>
    </source>
</evidence>
<sequence length="898" mass="103382">MEYICRDSTDDLIRYTFEDDASLSWSWGHISKASQALAAAAMNLKDVPFESYSQETGPAGQYLELDWARDKDWFWPEIPWRTHVPAQSADNPDSWWGDFRDTSWGHSWIELDSSHSYILNSEWADQCLEDLQHMADCCTAIKVDGIYPNTNPSPALFYGSLEGRVYDTIHEAEVHTATLKRYMMDGIGFLWWFKETFHDWKTGLSDEIIEHIEAWTSSLKVKRGVLLDLSRDWPCVDIYQMARQDVPVTYAWTAKEAQDPRFQRFSPEFINAYWDYVDTIPSGIERYFAVPDLRERFPAIMDYDDYLQNGMAGFTPDGFYPGPERNNARVFVCDFEGWRRREITDPDLKEALRTRYHARMLWDNRERVVLYWRFRPRPPPTVGSTMDVDVVQENLHELRALYYFQYAPHSGRSFDREHGELERPPLVETPPHHHELHLHDEPQNSGSLEQRLSSVSRTSTPTHPREGRAKVRSRHQPYDKHSVRHQPISVSSAASDRESRHGGNRSLASRLSDAPHASRIPPALAQRISSPASTRAGLPTPSDIAWGGRRGYDEVGSADLRNWRASDDMDGNTFAAEEFRQSVEEARVGMNPDKSFSALNARCVWHPDVLHYGILQIPLRETSVRLKLHAILDDNKITIAELLNWAISRRLRFSIAYGDSDLKHFLPNNPSEGDHSYGALYRGHRTEVTLRFNRGPADFIEQWKTAATTILLRPHARAVVFHGGLLSRIGEMFRRDELIIDAMSGPSIAVTLHRQGALDTRHPAMAWSDQLSTDECNLLYGFTSGDPNKAETDRTLWPTEAHLWDFLAEYSGSWSVTCETIFSDILSKVERGVMEPLTRGGWSQYLKNKRYREWTPLGAPTDEKWRRAASMTELYYPSTERWHGSRLEDIELPPAVQM</sequence>
<keyword evidence="3" id="KW-1185">Reference proteome</keyword>
<protein>
    <submittedName>
        <fullName evidence="2">Uncharacterized protein</fullName>
    </submittedName>
</protein>
<dbReference type="InParanoid" id="A0A369KCI5"/>
<name>A0A369KCI5_HYPMA</name>
<feature type="compositionally biased region" description="Basic and acidic residues" evidence="1">
    <location>
        <begin position="415"/>
        <end position="442"/>
    </location>
</feature>